<sequence length="328" mass="36619">MNSIVWTFVSTTLFACSIVAASDEPLRGDLLIIQGSPGEEEYGKLFSTWSQRWQSAAERGRFRIVVSSPDLEEKQKVAVSKILETFEDETTLPLWVVMIGHGTFNGREAKFNLAGEDLSAKELDRMLANVTRTTVIINCSSSSAPFLDALSQENRIILTSTRSGEQVNFSRFGEYISQAIGETASDLDKDKQTSLLEAFLSASRKTLEFYESDGRIPTENALLDDNGDGKGTRATAFQGVRAIAKPEEDGILLDGFRAHQLHLIPNDAEQSLSPEQIAQRNELERKIELLRLEKNSLDEADYYRQLETLFLQLAEILLLDDQVNSDES</sequence>
<name>A0A517QI09_9PLAN</name>
<dbReference type="AlphaFoldDB" id="A0A517QI09"/>
<dbReference type="KEGG" id="tpol:Mal48_04290"/>
<evidence type="ECO:0008006" key="3">
    <source>
        <dbReference type="Google" id="ProtNLM"/>
    </source>
</evidence>
<evidence type="ECO:0000313" key="1">
    <source>
        <dbReference type="EMBL" id="QDT31197.1"/>
    </source>
</evidence>
<dbReference type="OrthoDB" id="247472at2"/>
<accession>A0A517QI09</accession>
<keyword evidence="2" id="KW-1185">Reference proteome</keyword>
<gene>
    <name evidence="1" type="ORF">Mal48_04290</name>
</gene>
<proteinExistence type="predicted"/>
<dbReference type="EMBL" id="CP036267">
    <property type="protein sequence ID" value="QDT31197.1"/>
    <property type="molecule type" value="Genomic_DNA"/>
</dbReference>
<evidence type="ECO:0000313" key="2">
    <source>
        <dbReference type="Proteomes" id="UP000315724"/>
    </source>
</evidence>
<reference evidence="1 2" key="1">
    <citation type="submission" date="2019-02" db="EMBL/GenBank/DDBJ databases">
        <title>Deep-cultivation of Planctomycetes and their phenomic and genomic characterization uncovers novel biology.</title>
        <authorList>
            <person name="Wiegand S."/>
            <person name="Jogler M."/>
            <person name="Boedeker C."/>
            <person name="Pinto D."/>
            <person name="Vollmers J."/>
            <person name="Rivas-Marin E."/>
            <person name="Kohn T."/>
            <person name="Peeters S.H."/>
            <person name="Heuer A."/>
            <person name="Rast P."/>
            <person name="Oberbeckmann S."/>
            <person name="Bunk B."/>
            <person name="Jeske O."/>
            <person name="Meyerdierks A."/>
            <person name="Storesund J.E."/>
            <person name="Kallscheuer N."/>
            <person name="Luecker S."/>
            <person name="Lage O.M."/>
            <person name="Pohl T."/>
            <person name="Merkel B.J."/>
            <person name="Hornburger P."/>
            <person name="Mueller R.-W."/>
            <person name="Bruemmer F."/>
            <person name="Labrenz M."/>
            <person name="Spormann A.M."/>
            <person name="Op den Camp H."/>
            <person name="Overmann J."/>
            <person name="Amann R."/>
            <person name="Jetten M.S.M."/>
            <person name="Mascher T."/>
            <person name="Medema M.H."/>
            <person name="Devos D.P."/>
            <person name="Kaster A.-K."/>
            <person name="Ovreas L."/>
            <person name="Rohde M."/>
            <person name="Galperin M.Y."/>
            <person name="Jogler C."/>
        </authorList>
    </citation>
    <scope>NUCLEOTIDE SEQUENCE [LARGE SCALE GENOMIC DNA]</scope>
    <source>
        <strain evidence="1 2">Mal48</strain>
    </source>
</reference>
<dbReference type="Proteomes" id="UP000315724">
    <property type="component" value="Chromosome"/>
</dbReference>
<dbReference type="RefSeq" id="WP_145195595.1">
    <property type="nucleotide sequence ID" value="NZ_CP036267.1"/>
</dbReference>
<organism evidence="1 2">
    <name type="scientific">Thalassoglobus polymorphus</name>
    <dbReference type="NCBI Taxonomy" id="2527994"/>
    <lineage>
        <taxon>Bacteria</taxon>
        <taxon>Pseudomonadati</taxon>
        <taxon>Planctomycetota</taxon>
        <taxon>Planctomycetia</taxon>
        <taxon>Planctomycetales</taxon>
        <taxon>Planctomycetaceae</taxon>
        <taxon>Thalassoglobus</taxon>
    </lineage>
</organism>
<protein>
    <recommendedName>
        <fullName evidence="3">Caspase domain protein</fullName>
    </recommendedName>
</protein>